<evidence type="ECO:0000313" key="4">
    <source>
        <dbReference type="EMBL" id="WXA41902.1"/>
    </source>
</evidence>
<evidence type="ECO:0000313" key="5">
    <source>
        <dbReference type="Proteomes" id="UP000186950"/>
    </source>
</evidence>
<keyword evidence="4" id="KW-0614">Plasmid</keyword>
<accession>A0A1U7M9R5</accession>
<evidence type="ECO:0000259" key="2">
    <source>
        <dbReference type="Pfam" id="PF08334"/>
    </source>
</evidence>
<dbReference type="Pfam" id="PF08334">
    <property type="entry name" value="T2SSG"/>
    <property type="match status" value="1"/>
</dbReference>
<keyword evidence="6" id="KW-1185">Reference proteome</keyword>
<dbReference type="OrthoDB" id="9795612at2"/>
<reference evidence="3 6" key="1">
    <citation type="submission" date="2016-01" db="EMBL/GenBank/DDBJ databases">
        <authorList>
            <person name="Brown R."/>
        </authorList>
    </citation>
    <scope>NUCLEOTIDE SEQUENCE [LARGE SCALE GENOMIC DNA]</scope>
    <source>
        <strain evidence="3">Sporomusa sphaeroides DSM 2875</strain>
    </source>
</reference>
<protein>
    <submittedName>
        <fullName evidence="3">Bacterial type II secretion system protein G</fullName>
    </submittedName>
</protein>
<dbReference type="RefSeq" id="WP_075758108.1">
    <property type="nucleotide sequence ID" value="NZ_CP146992.1"/>
</dbReference>
<evidence type="ECO:0000313" key="6">
    <source>
        <dbReference type="Proteomes" id="UP000245702"/>
    </source>
</evidence>
<dbReference type="Proteomes" id="UP000186950">
    <property type="component" value="Plasmid pSSP59"/>
</dbReference>
<evidence type="ECO:0000313" key="3">
    <source>
        <dbReference type="EMBL" id="CVK21669.1"/>
    </source>
</evidence>
<geneLocation type="plasmid" evidence="4 5">
    <name>pSSP59</name>
</geneLocation>
<organism evidence="4 5">
    <name type="scientific">Sporomusa sphaeroides DSM 2875</name>
    <dbReference type="NCBI Taxonomy" id="1337886"/>
    <lineage>
        <taxon>Bacteria</taxon>
        <taxon>Bacillati</taxon>
        <taxon>Bacillota</taxon>
        <taxon>Negativicutes</taxon>
        <taxon>Selenomonadales</taxon>
        <taxon>Sporomusaceae</taxon>
        <taxon>Sporomusa</taxon>
    </lineage>
</organism>
<reference evidence="4" key="2">
    <citation type="submission" date="2024-03" db="EMBL/GenBank/DDBJ databases">
        <title>Complete genome sequence of Sporomusa sphaeroides DSM 2875T isolated from mud of the Leine river and Sporomusa ovata DSM 2662T isolated from sugar beet leaf silage.</title>
        <authorList>
            <person name="Boeer T."/>
            <person name="Lueschen A."/>
            <person name="Daniel R."/>
            <person name="Poehlein A."/>
        </authorList>
    </citation>
    <scope>NUCLEOTIDE SEQUENCE</scope>
    <source>
        <strain evidence="4">DSM 2875</strain>
        <plasmid evidence="4">pSSP59</plasmid>
    </source>
</reference>
<dbReference type="SUPFAM" id="SSF54523">
    <property type="entry name" value="Pili subunits"/>
    <property type="match status" value="1"/>
</dbReference>
<dbReference type="InterPro" id="IPR013545">
    <property type="entry name" value="T2SS_protein-GspG_C"/>
</dbReference>
<dbReference type="Gene3D" id="3.30.700.10">
    <property type="entry name" value="Glycoprotein, Type 4 Pilin"/>
    <property type="match status" value="1"/>
</dbReference>
<dbReference type="InterPro" id="IPR045584">
    <property type="entry name" value="Pilin-like"/>
</dbReference>
<feature type="domain" description="Type II secretion system protein GspG C-terminal" evidence="2">
    <location>
        <begin position="39"/>
        <end position="133"/>
    </location>
</feature>
<evidence type="ECO:0000256" key="1">
    <source>
        <dbReference type="SAM" id="MobiDB-lite"/>
    </source>
</evidence>
<proteinExistence type="predicted"/>
<name>A0A1U7M9R5_9FIRM</name>
<gene>
    <name evidence="4" type="ORF">SPSPH_047140</name>
    <name evidence="3" type="ORF">SSPH_04364</name>
</gene>
<dbReference type="EMBL" id="FCOW01000042">
    <property type="protein sequence ID" value="CVK21669.1"/>
    <property type="molecule type" value="Genomic_DNA"/>
</dbReference>
<dbReference type="KEGG" id="ssph:SPSPH_047140"/>
<dbReference type="AlphaFoldDB" id="A0A1U7M9R5"/>
<dbReference type="Proteomes" id="UP000245702">
    <property type="component" value="Unassembled WGS sequence"/>
</dbReference>
<dbReference type="EMBL" id="CP146992">
    <property type="protein sequence ID" value="WXA41902.1"/>
    <property type="molecule type" value="Genomic_DNA"/>
</dbReference>
<feature type="region of interest" description="Disordered" evidence="1">
    <location>
        <begin position="128"/>
        <end position="152"/>
    </location>
</feature>
<sequence>MIVQKSKGAVGLHIILAVAFLILVSSLPTLPVNKLYDFGKKGEAMADISRISGAISRYKSRTNEYPVNQQALLVSVGGYEPELTSLPERDPWGNTNTGVNGTGGISAYCYARTEKGFAVWSIGRDKQNNSGGSGSSLPNANFSGDDVGIISE</sequence>